<evidence type="ECO:0000256" key="7">
    <source>
        <dbReference type="ARBA" id="ARBA00023136"/>
    </source>
</evidence>
<keyword evidence="4" id="KW-0547">Nucleotide-binding</keyword>
<feature type="region of interest" description="Disordered" evidence="8">
    <location>
        <begin position="334"/>
        <end position="367"/>
    </location>
</feature>
<accession>A0AAI9TAJ3</accession>
<dbReference type="Pfam" id="PF00005">
    <property type="entry name" value="ABC_tran"/>
    <property type="match status" value="1"/>
</dbReference>
<dbReference type="Gene3D" id="1.20.1560.10">
    <property type="entry name" value="ABC transporter type 1, transmembrane domain"/>
    <property type="match status" value="1"/>
</dbReference>
<evidence type="ECO:0000313" key="12">
    <source>
        <dbReference type="Proteomes" id="UP001227192"/>
    </source>
</evidence>
<dbReference type="InterPro" id="IPR003439">
    <property type="entry name" value="ABC_transporter-like_ATP-bd"/>
</dbReference>
<name>A0AAI9TAJ3_PENTH</name>
<evidence type="ECO:0000313" key="11">
    <source>
        <dbReference type="EMBL" id="KAJ9483602.1"/>
    </source>
</evidence>
<keyword evidence="2" id="KW-0813">Transport</keyword>
<dbReference type="GO" id="GO:0140359">
    <property type="term" value="F:ABC-type transporter activity"/>
    <property type="evidence" value="ECO:0007669"/>
    <property type="project" value="InterPro"/>
</dbReference>
<dbReference type="PANTHER" id="PTHR24223">
    <property type="entry name" value="ATP-BINDING CASSETTE SUB-FAMILY C"/>
    <property type="match status" value="1"/>
</dbReference>
<evidence type="ECO:0000256" key="1">
    <source>
        <dbReference type="ARBA" id="ARBA00004141"/>
    </source>
</evidence>
<reference evidence="11" key="2">
    <citation type="journal article" date="2016" name="Fungal Biol.">
        <title>Ochratoxin A production by Penicillium thymicola.</title>
        <authorList>
            <person name="Nguyen H.D.T."/>
            <person name="McMullin D.R."/>
            <person name="Ponomareva E."/>
            <person name="Riley R."/>
            <person name="Pomraning K.R."/>
            <person name="Baker S.E."/>
            <person name="Seifert K.A."/>
        </authorList>
    </citation>
    <scope>NUCLEOTIDE SEQUENCE</scope>
    <source>
        <strain evidence="11">DAOM 180753</strain>
    </source>
</reference>
<dbReference type="Pfam" id="PF00664">
    <property type="entry name" value="ABC_membrane"/>
    <property type="match status" value="1"/>
</dbReference>
<dbReference type="GO" id="GO:0005524">
    <property type="term" value="F:ATP binding"/>
    <property type="evidence" value="ECO:0007669"/>
    <property type="project" value="UniProtKB-KW"/>
</dbReference>
<dbReference type="GO" id="GO:0016887">
    <property type="term" value="F:ATP hydrolysis activity"/>
    <property type="evidence" value="ECO:0007669"/>
    <property type="project" value="InterPro"/>
</dbReference>
<evidence type="ECO:0000256" key="3">
    <source>
        <dbReference type="ARBA" id="ARBA00022692"/>
    </source>
</evidence>
<reference evidence="11" key="1">
    <citation type="submission" date="2015-06" db="EMBL/GenBank/DDBJ databases">
        <authorList>
            <person name="Nguyen H."/>
        </authorList>
    </citation>
    <scope>NUCLEOTIDE SEQUENCE</scope>
    <source>
        <strain evidence="11">DAOM 180753</strain>
    </source>
</reference>
<feature type="compositionally biased region" description="Polar residues" evidence="8">
    <location>
        <begin position="351"/>
        <end position="367"/>
    </location>
</feature>
<sequence length="367" mass="41198">MGRYLAVSIPFLGAVLFFLQSYYLRTSRQVRLLDIEIKAPLYTHFLEAIQGISSIKAFNWEPQLREKSNYLLNRSQRPVYMLYSIQQWLILVLDLVVGAIAVILIAIITSLRDQFNGASIGVALNILLTLNQTLANALKMWTMTEISVGAISRVQRFIEDTPSEEPRVVSQIPQLSHDWPCSGAVEFMDVTAGYENSHSTTPVLKSLTMNIKPGEKIAVCGPSESGKTSLIMVIMQMLDIQSGRINIDGEDLAVIPRSTIRSRINVVPQDPFFMPGTLRSNLDPRQSVIDAELIRAVEKVRLWDRVRAKGAILMGSQEKRERAMQLYTEVVTAKEGEEEGKKNKRERRLQSCHTGSGDTHTNTYTTG</sequence>
<dbReference type="EMBL" id="LACB01000414">
    <property type="protein sequence ID" value="KAJ9483602.1"/>
    <property type="molecule type" value="Genomic_DNA"/>
</dbReference>
<dbReference type="AlphaFoldDB" id="A0AAI9TAJ3"/>
<dbReference type="InterPro" id="IPR036640">
    <property type="entry name" value="ABC1_TM_sf"/>
</dbReference>
<comment type="caution">
    <text evidence="11">The sequence shown here is derived from an EMBL/GenBank/DDBJ whole genome shotgun (WGS) entry which is preliminary data.</text>
</comment>
<evidence type="ECO:0000256" key="6">
    <source>
        <dbReference type="ARBA" id="ARBA00022989"/>
    </source>
</evidence>
<dbReference type="InterPro" id="IPR027417">
    <property type="entry name" value="P-loop_NTPase"/>
</dbReference>
<dbReference type="GO" id="GO:0016020">
    <property type="term" value="C:membrane"/>
    <property type="evidence" value="ECO:0007669"/>
    <property type="project" value="UniProtKB-SubCell"/>
</dbReference>
<dbReference type="InterPro" id="IPR044726">
    <property type="entry name" value="ABCC_6TM_D2"/>
</dbReference>
<organism evidence="11 12">
    <name type="scientific">Penicillium thymicola</name>
    <dbReference type="NCBI Taxonomy" id="293382"/>
    <lineage>
        <taxon>Eukaryota</taxon>
        <taxon>Fungi</taxon>
        <taxon>Dikarya</taxon>
        <taxon>Ascomycota</taxon>
        <taxon>Pezizomycotina</taxon>
        <taxon>Eurotiomycetes</taxon>
        <taxon>Eurotiomycetidae</taxon>
        <taxon>Eurotiales</taxon>
        <taxon>Aspergillaceae</taxon>
        <taxon>Penicillium</taxon>
    </lineage>
</organism>
<feature type="domain" description="ABC transmembrane type-1" evidence="10">
    <location>
        <begin position="1"/>
        <end position="143"/>
    </location>
</feature>
<feature type="transmembrane region" description="Helical" evidence="9">
    <location>
        <begin position="6"/>
        <end position="24"/>
    </location>
</feature>
<evidence type="ECO:0000256" key="8">
    <source>
        <dbReference type="SAM" id="MobiDB-lite"/>
    </source>
</evidence>
<dbReference type="SUPFAM" id="SSF52540">
    <property type="entry name" value="P-loop containing nucleoside triphosphate hydrolases"/>
    <property type="match status" value="1"/>
</dbReference>
<gene>
    <name evidence="11" type="ORF">VN97_g9795</name>
</gene>
<feature type="transmembrane region" description="Helical" evidence="9">
    <location>
        <begin position="88"/>
        <end position="109"/>
    </location>
</feature>
<evidence type="ECO:0000256" key="4">
    <source>
        <dbReference type="ARBA" id="ARBA00022741"/>
    </source>
</evidence>
<evidence type="ECO:0000256" key="9">
    <source>
        <dbReference type="SAM" id="Phobius"/>
    </source>
</evidence>
<keyword evidence="3 9" id="KW-0812">Transmembrane</keyword>
<dbReference type="Gene3D" id="3.40.50.300">
    <property type="entry name" value="P-loop containing nucleotide triphosphate hydrolases"/>
    <property type="match status" value="1"/>
</dbReference>
<evidence type="ECO:0000256" key="2">
    <source>
        <dbReference type="ARBA" id="ARBA00022448"/>
    </source>
</evidence>
<keyword evidence="6 9" id="KW-1133">Transmembrane helix</keyword>
<proteinExistence type="predicted"/>
<comment type="subcellular location">
    <subcellularLocation>
        <location evidence="1">Membrane</location>
        <topology evidence="1">Multi-pass membrane protein</topology>
    </subcellularLocation>
</comment>
<dbReference type="SUPFAM" id="SSF90123">
    <property type="entry name" value="ABC transporter transmembrane region"/>
    <property type="match status" value="1"/>
</dbReference>
<evidence type="ECO:0000256" key="5">
    <source>
        <dbReference type="ARBA" id="ARBA00022840"/>
    </source>
</evidence>
<dbReference type="PANTHER" id="PTHR24223:SF269">
    <property type="entry name" value="ABC MULTIDRUG TRANSPORTER (EUROFUNG)-RELATED"/>
    <property type="match status" value="1"/>
</dbReference>
<dbReference type="CDD" id="cd18580">
    <property type="entry name" value="ABC_6TM_ABCC_D2"/>
    <property type="match status" value="1"/>
</dbReference>
<keyword evidence="12" id="KW-1185">Reference proteome</keyword>
<keyword evidence="7 9" id="KW-0472">Membrane</keyword>
<protein>
    <recommendedName>
        <fullName evidence="10">ABC transmembrane type-1 domain-containing protein</fullName>
    </recommendedName>
</protein>
<dbReference type="InterPro" id="IPR011527">
    <property type="entry name" value="ABC1_TM_dom"/>
</dbReference>
<dbReference type="Proteomes" id="UP001227192">
    <property type="component" value="Unassembled WGS sequence"/>
</dbReference>
<keyword evidence="5" id="KW-0067">ATP-binding</keyword>
<dbReference type="PROSITE" id="PS50929">
    <property type="entry name" value="ABC_TM1F"/>
    <property type="match status" value="1"/>
</dbReference>
<dbReference type="InterPro" id="IPR050173">
    <property type="entry name" value="ABC_transporter_C-like"/>
</dbReference>
<evidence type="ECO:0000259" key="10">
    <source>
        <dbReference type="PROSITE" id="PS50929"/>
    </source>
</evidence>